<keyword evidence="3" id="KW-0808">Transferase</keyword>
<dbReference type="AlphaFoldDB" id="A0A0M6WGT4"/>
<dbReference type="Proteomes" id="UP000285820">
    <property type="component" value="Unassembled WGS sequence"/>
</dbReference>
<name>A0A0M6WGT4_9FIRM</name>
<dbReference type="GO" id="GO:0016740">
    <property type="term" value="F:transferase activity"/>
    <property type="evidence" value="ECO:0007669"/>
    <property type="project" value="UniProtKB-KW"/>
</dbReference>
<dbReference type="Gene3D" id="3.40.630.30">
    <property type="match status" value="1"/>
</dbReference>
<gene>
    <name evidence="3" type="ORF">DWY29_10125</name>
    <name evidence="2" type="ORF">RIL183_15781</name>
</gene>
<reference evidence="2" key="1">
    <citation type="submission" date="2015-05" db="EMBL/GenBank/DDBJ databases">
        <authorList>
            <person name="Wang D.B."/>
            <person name="Wang M."/>
        </authorList>
    </citation>
    <scope>NUCLEOTIDE SEQUENCE [LARGE SCALE GENOMIC DNA]</scope>
    <source>
        <strain evidence="2">L1-83</strain>
    </source>
</reference>
<feature type="domain" description="BioF2-like acetyltransferase" evidence="1">
    <location>
        <begin position="165"/>
        <end position="284"/>
    </location>
</feature>
<keyword evidence="4" id="KW-1185">Reference proteome</keyword>
<evidence type="ECO:0000313" key="5">
    <source>
        <dbReference type="Proteomes" id="UP000285820"/>
    </source>
</evidence>
<sequence length="315" mass="37026">MISICRYEAKKKEEWNDFNKTSKNSLFMFDRNYMEYHSNRFIDHSLMFYDEDDRLIALLPMNENENKLISHGGLTYGGFITNERMKQHIMNECFDELLKYGKENGYKEIKYKTIPYIFFDQPAEEDRFSLYEHKAKLEIVDASTYVNLKNPLKMPKGRKAQIVRAKREGVKIEICTDMESYINFINLENKVLAERHETKAVHTAEELKMLHDRFPENIGLFVAIKDEKMIAGAVIFEYKNVIHTQYMAANEEARKIGGLDLVIATIIEKYKQEKMWLDFGISTEHGRIYLNEGLISQKEGFGGRTGVYETWKIDL</sequence>
<dbReference type="PANTHER" id="PTHR36174">
    <property type="entry name" value="LIPID II:GLYCINE GLYCYLTRANSFERASE"/>
    <property type="match status" value="1"/>
</dbReference>
<dbReference type="InterPro" id="IPR016181">
    <property type="entry name" value="Acyl_CoA_acyltransferase"/>
</dbReference>
<organism evidence="2 4">
    <name type="scientific">Roseburia inulinivorans</name>
    <dbReference type="NCBI Taxonomy" id="360807"/>
    <lineage>
        <taxon>Bacteria</taxon>
        <taxon>Bacillati</taxon>
        <taxon>Bacillota</taxon>
        <taxon>Clostridia</taxon>
        <taxon>Lachnospirales</taxon>
        <taxon>Lachnospiraceae</taxon>
        <taxon>Roseburia</taxon>
    </lineage>
</organism>
<dbReference type="InterPro" id="IPR038740">
    <property type="entry name" value="BioF2-like_GNAT_dom"/>
</dbReference>
<dbReference type="Pfam" id="PF13480">
    <property type="entry name" value="Acetyltransf_6"/>
    <property type="match status" value="1"/>
</dbReference>
<dbReference type="EMBL" id="QRUN01000013">
    <property type="protein sequence ID" value="RGR67712.1"/>
    <property type="molecule type" value="Genomic_DNA"/>
</dbReference>
<dbReference type="OrthoDB" id="9808687at2"/>
<evidence type="ECO:0000313" key="3">
    <source>
        <dbReference type="EMBL" id="RGR67712.1"/>
    </source>
</evidence>
<dbReference type="EMBL" id="CVRS01000059">
    <property type="protein sequence ID" value="CRL34998.1"/>
    <property type="molecule type" value="Genomic_DNA"/>
</dbReference>
<evidence type="ECO:0000313" key="4">
    <source>
        <dbReference type="Proteomes" id="UP000049828"/>
    </source>
</evidence>
<proteinExistence type="predicted"/>
<dbReference type="RefSeq" id="WP_021923471.1">
    <property type="nucleotide sequence ID" value="NZ_CVRS01000059.1"/>
</dbReference>
<reference evidence="3 5" key="3">
    <citation type="submission" date="2018-08" db="EMBL/GenBank/DDBJ databases">
        <title>A genome reference for cultivated species of the human gut microbiota.</title>
        <authorList>
            <person name="Zou Y."/>
            <person name="Xue W."/>
            <person name="Luo G."/>
        </authorList>
    </citation>
    <scope>NUCLEOTIDE SEQUENCE [LARGE SCALE GENOMIC DNA]</scope>
    <source>
        <strain evidence="3 5">AF24-4</strain>
    </source>
</reference>
<reference evidence="4" key="2">
    <citation type="submission" date="2015-05" db="EMBL/GenBank/DDBJ databases">
        <authorList>
            <consortium name="Pathogen Informatics"/>
        </authorList>
    </citation>
    <scope>NUCLEOTIDE SEQUENCE [LARGE SCALE GENOMIC DNA]</scope>
    <source>
        <strain evidence="4">L1-83</strain>
    </source>
</reference>
<protein>
    <submittedName>
        <fullName evidence="3">GNAT family N-acetyltransferase</fullName>
    </submittedName>
</protein>
<dbReference type="Proteomes" id="UP000049828">
    <property type="component" value="Unassembled WGS sequence"/>
</dbReference>
<evidence type="ECO:0000259" key="1">
    <source>
        <dbReference type="Pfam" id="PF13480"/>
    </source>
</evidence>
<evidence type="ECO:0000313" key="2">
    <source>
        <dbReference type="EMBL" id="CRL34998.1"/>
    </source>
</evidence>
<dbReference type="SUPFAM" id="SSF55729">
    <property type="entry name" value="Acyl-CoA N-acyltransferases (Nat)"/>
    <property type="match status" value="1"/>
</dbReference>
<dbReference type="InterPro" id="IPR050644">
    <property type="entry name" value="PG_Glycine_Bridge_Synth"/>
</dbReference>
<accession>A0A0M6WGT4</accession>
<dbReference type="PANTHER" id="PTHR36174:SF1">
    <property type="entry name" value="LIPID II:GLYCINE GLYCYLTRANSFERASE"/>
    <property type="match status" value="1"/>
</dbReference>